<gene>
    <name evidence="1" type="ORF">EAG_07815</name>
</gene>
<dbReference type="EMBL" id="GL438420">
    <property type="protein sequence ID" value="EFN68982.1"/>
    <property type="molecule type" value="Genomic_DNA"/>
</dbReference>
<proteinExistence type="predicted"/>
<organism evidence="2">
    <name type="scientific">Camponotus floridanus</name>
    <name type="common">Florida carpenter ant</name>
    <dbReference type="NCBI Taxonomy" id="104421"/>
    <lineage>
        <taxon>Eukaryota</taxon>
        <taxon>Metazoa</taxon>
        <taxon>Ecdysozoa</taxon>
        <taxon>Arthropoda</taxon>
        <taxon>Hexapoda</taxon>
        <taxon>Insecta</taxon>
        <taxon>Pterygota</taxon>
        <taxon>Neoptera</taxon>
        <taxon>Endopterygota</taxon>
        <taxon>Hymenoptera</taxon>
        <taxon>Apocrita</taxon>
        <taxon>Aculeata</taxon>
        <taxon>Formicoidea</taxon>
        <taxon>Formicidae</taxon>
        <taxon>Formicinae</taxon>
        <taxon>Camponotus</taxon>
    </lineage>
</organism>
<sequence>MPHNPIHNLDHFRGNSKCLKSMDPMISDGWNATATLGRRLKAPFVAGEDDVCALPASKPREGSSCIVKGEGRGKKYPARKVKAPAVKCIVKAPRIRGVSRIGRSRGVEEEDINEREYAGKRGIDAGFRPREGPTNGVANEYRVWIRREPIGVRDVLPHSREKRQSGVLTVDVALSERDEAQGMKGKRGNGLNVRWDLELLEVRSRYERRLKIGIFSLAGDSWRMVFVQALPTSEVNSSIYGTKVVVQSSQQ</sequence>
<dbReference type="Proteomes" id="UP000000311">
    <property type="component" value="Unassembled WGS sequence"/>
</dbReference>
<dbReference type="InParanoid" id="E2AC58"/>
<evidence type="ECO:0000313" key="2">
    <source>
        <dbReference type="Proteomes" id="UP000000311"/>
    </source>
</evidence>
<dbReference type="AlphaFoldDB" id="E2AC58"/>
<name>E2AC58_CAMFO</name>
<evidence type="ECO:0000313" key="1">
    <source>
        <dbReference type="EMBL" id="EFN68982.1"/>
    </source>
</evidence>
<accession>E2AC58</accession>
<keyword evidence="2" id="KW-1185">Reference proteome</keyword>
<reference evidence="1 2" key="1">
    <citation type="journal article" date="2010" name="Science">
        <title>Genomic comparison of the ants Camponotus floridanus and Harpegnathos saltator.</title>
        <authorList>
            <person name="Bonasio R."/>
            <person name="Zhang G."/>
            <person name="Ye C."/>
            <person name="Mutti N.S."/>
            <person name="Fang X."/>
            <person name="Qin N."/>
            <person name="Donahue G."/>
            <person name="Yang P."/>
            <person name="Li Q."/>
            <person name="Li C."/>
            <person name="Zhang P."/>
            <person name="Huang Z."/>
            <person name="Berger S.L."/>
            <person name="Reinberg D."/>
            <person name="Wang J."/>
            <person name="Liebig J."/>
        </authorList>
    </citation>
    <scope>NUCLEOTIDE SEQUENCE [LARGE SCALE GENOMIC DNA]</scope>
    <source>
        <strain evidence="2">C129</strain>
    </source>
</reference>
<protein>
    <submittedName>
        <fullName evidence="1">Uncharacterized protein</fullName>
    </submittedName>
</protein>